<accession>A0A3L6S8F6</accession>
<evidence type="ECO:0000256" key="1">
    <source>
        <dbReference type="SAM" id="MobiDB-lite"/>
    </source>
</evidence>
<name>A0A3L6S8F6_PANMI</name>
<dbReference type="EMBL" id="PQIB02000005">
    <property type="protein sequence ID" value="RLN16246.1"/>
    <property type="molecule type" value="Genomic_DNA"/>
</dbReference>
<comment type="caution">
    <text evidence="2">The sequence shown here is derived from an EMBL/GenBank/DDBJ whole genome shotgun (WGS) entry which is preliminary data.</text>
</comment>
<protein>
    <submittedName>
        <fullName evidence="2">Uncharacterized protein</fullName>
    </submittedName>
</protein>
<evidence type="ECO:0000313" key="3">
    <source>
        <dbReference type="Proteomes" id="UP000275267"/>
    </source>
</evidence>
<feature type="region of interest" description="Disordered" evidence="1">
    <location>
        <begin position="111"/>
        <end position="178"/>
    </location>
</feature>
<sequence>MPRRVSAISLAVHEWRGASSSTASLGVWLGGADAELLHGCTAESRARHGRQAERRRVELPSPRTQCIVALHRLQLHPLAVYLSNIISSTNNSVTSNATNAPLDRVMSAPAETSVPNARCKRKNHPTAYSSPGFPGPALAAAGRRRGVGLRTGPRSPGESDRAPARPSSPWRRRPPRPVCELPPLTSLIPQLDRLTGHRPRLDADEHKVWSFRRVSAAVAVAPTTGTVTVVLAHEHICRFAHASPGDRRWGAHASIVLCDSIEEDRLMQYSLSNGTLSPACDGDIVESPPPSPHSIVDHLVTCCYSYFWNKGLIYCSRTKPTWGKKRKWRLGV</sequence>
<proteinExistence type="predicted"/>
<evidence type="ECO:0000313" key="2">
    <source>
        <dbReference type="EMBL" id="RLN16246.1"/>
    </source>
</evidence>
<gene>
    <name evidence="2" type="ORF">C2845_PM02G35560</name>
</gene>
<keyword evidence="3" id="KW-1185">Reference proteome</keyword>
<feature type="compositionally biased region" description="Low complexity" evidence="1">
    <location>
        <begin position="131"/>
        <end position="141"/>
    </location>
</feature>
<dbReference type="AlphaFoldDB" id="A0A3L6S8F6"/>
<dbReference type="Proteomes" id="UP000275267">
    <property type="component" value="Unassembled WGS sequence"/>
</dbReference>
<organism evidence="2 3">
    <name type="scientific">Panicum miliaceum</name>
    <name type="common">Proso millet</name>
    <name type="synonym">Broomcorn millet</name>
    <dbReference type="NCBI Taxonomy" id="4540"/>
    <lineage>
        <taxon>Eukaryota</taxon>
        <taxon>Viridiplantae</taxon>
        <taxon>Streptophyta</taxon>
        <taxon>Embryophyta</taxon>
        <taxon>Tracheophyta</taxon>
        <taxon>Spermatophyta</taxon>
        <taxon>Magnoliopsida</taxon>
        <taxon>Liliopsida</taxon>
        <taxon>Poales</taxon>
        <taxon>Poaceae</taxon>
        <taxon>PACMAD clade</taxon>
        <taxon>Panicoideae</taxon>
        <taxon>Panicodae</taxon>
        <taxon>Paniceae</taxon>
        <taxon>Panicinae</taxon>
        <taxon>Panicum</taxon>
        <taxon>Panicum sect. Panicum</taxon>
    </lineage>
</organism>
<reference evidence="3" key="1">
    <citation type="journal article" date="2019" name="Nat. Commun.">
        <title>The genome of broomcorn millet.</title>
        <authorList>
            <person name="Zou C."/>
            <person name="Miki D."/>
            <person name="Li D."/>
            <person name="Tang Q."/>
            <person name="Xiao L."/>
            <person name="Rajput S."/>
            <person name="Deng P."/>
            <person name="Jia W."/>
            <person name="Huang R."/>
            <person name="Zhang M."/>
            <person name="Sun Y."/>
            <person name="Hu J."/>
            <person name="Fu X."/>
            <person name="Schnable P.S."/>
            <person name="Li F."/>
            <person name="Zhang H."/>
            <person name="Feng B."/>
            <person name="Zhu X."/>
            <person name="Liu R."/>
            <person name="Schnable J.C."/>
            <person name="Zhu J.-K."/>
            <person name="Zhang H."/>
        </authorList>
    </citation>
    <scope>NUCLEOTIDE SEQUENCE [LARGE SCALE GENOMIC DNA]</scope>
</reference>